<comment type="function">
    <text evidence="1">S-adenosyl-L-methionine-dependent methyltransferase that mediates RNA cap1 2'-O-ribose methylation to the 5'-cap structure of RNAs. Methylates the ribose of the first nucleotide of a m(7)GpppG-capped mRNA to produce m(7)GpppNmp (cap1).</text>
</comment>
<reference evidence="4" key="1">
    <citation type="journal article" date="2010" name="Nature">
        <title>The Amphimedon queenslandica genome and the evolution of animal complexity.</title>
        <authorList>
            <person name="Srivastava M."/>
            <person name="Simakov O."/>
            <person name="Chapman J."/>
            <person name="Fahey B."/>
            <person name="Gauthier M.E."/>
            <person name="Mitros T."/>
            <person name="Richards G.S."/>
            <person name="Conaco C."/>
            <person name="Dacre M."/>
            <person name="Hellsten U."/>
            <person name="Larroux C."/>
            <person name="Putnam N.H."/>
            <person name="Stanke M."/>
            <person name="Adamska M."/>
            <person name="Darling A."/>
            <person name="Degnan S.M."/>
            <person name="Oakley T.H."/>
            <person name="Plachetzki D.C."/>
            <person name="Zhai Y."/>
            <person name="Adamski M."/>
            <person name="Calcino A."/>
            <person name="Cummins S.F."/>
            <person name="Goodstein D.M."/>
            <person name="Harris C."/>
            <person name="Jackson D.J."/>
            <person name="Leys S.P."/>
            <person name="Shu S."/>
            <person name="Woodcroft B.J."/>
            <person name="Vervoort M."/>
            <person name="Kosik K.S."/>
            <person name="Manning G."/>
            <person name="Degnan B.M."/>
            <person name="Rokhsar D.S."/>
        </authorList>
    </citation>
    <scope>NUCLEOTIDE SEQUENCE [LARGE SCALE GENOMIC DNA]</scope>
</reference>
<dbReference type="GO" id="GO:0006370">
    <property type="term" value="P:7-methylguanosine mRNA capping"/>
    <property type="evidence" value="ECO:0007669"/>
    <property type="project" value="UniProtKB-UniRule"/>
</dbReference>
<dbReference type="Gene3D" id="2.20.70.10">
    <property type="match status" value="1"/>
</dbReference>
<dbReference type="GO" id="GO:0003676">
    <property type="term" value="F:nucleic acid binding"/>
    <property type="evidence" value="ECO:0007669"/>
    <property type="project" value="UniProtKB-UniRule"/>
</dbReference>
<comment type="catalytic activity">
    <reaction evidence="1">
        <text>a 5'-end (N(7)-methyl 5'-triphosphoguanosine)-ribonucleoside in mRNA + S-adenosyl-L-methionine = a 5'-end (N(7)-methyl 5'-triphosphoguanosine)-(2'-O-methyl-ribonucleoside) in mRNA + S-adenosyl-L-homocysteine + H(+)</text>
        <dbReference type="Rhea" id="RHEA:67020"/>
        <dbReference type="Rhea" id="RHEA-COMP:17167"/>
        <dbReference type="Rhea" id="RHEA-COMP:17168"/>
        <dbReference type="ChEBI" id="CHEBI:15378"/>
        <dbReference type="ChEBI" id="CHEBI:57856"/>
        <dbReference type="ChEBI" id="CHEBI:59789"/>
        <dbReference type="ChEBI" id="CHEBI:156461"/>
        <dbReference type="ChEBI" id="CHEBI:167609"/>
        <dbReference type="EC" id="2.1.1.57"/>
    </reaction>
</comment>
<evidence type="ECO:0000259" key="2">
    <source>
        <dbReference type="PROSITE" id="PS50020"/>
    </source>
</evidence>
<dbReference type="GO" id="GO:0032259">
    <property type="term" value="P:methylation"/>
    <property type="evidence" value="ECO:0007669"/>
    <property type="project" value="UniProtKB-KW"/>
</dbReference>
<keyword evidence="1" id="KW-0808">Transferase</keyword>
<dbReference type="CDD" id="cd00201">
    <property type="entry name" value="WW"/>
    <property type="match status" value="1"/>
</dbReference>
<dbReference type="GO" id="GO:0005634">
    <property type="term" value="C:nucleus"/>
    <property type="evidence" value="ECO:0007669"/>
    <property type="project" value="UniProtKB-SubCell"/>
</dbReference>
<accession>A0AAN0J4J0</accession>
<evidence type="ECO:0000256" key="1">
    <source>
        <dbReference type="RuleBase" id="RU368012"/>
    </source>
</evidence>
<dbReference type="PROSITE" id="PS50020">
    <property type="entry name" value="WW_DOMAIN_2"/>
    <property type="match status" value="1"/>
</dbReference>
<keyword evidence="1" id="KW-0507">mRNA processing</keyword>
<feature type="domain" description="WW" evidence="2">
    <location>
        <begin position="329"/>
        <end position="363"/>
    </location>
</feature>
<protein>
    <recommendedName>
        <fullName evidence="1">Cap-specific mRNA (nucleoside-2'-O-)-methyltransferase 1</fullName>
        <ecNumber evidence="1">2.1.1.57</ecNumber>
    </recommendedName>
    <alternativeName>
        <fullName evidence="1">Cap1 2'O-ribose methyltransferase 1</fullName>
    </alternativeName>
</protein>
<dbReference type="SMART" id="SM00456">
    <property type="entry name" value="WW"/>
    <property type="match status" value="1"/>
</dbReference>
<keyword evidence="1" id="KW-0949">S-adenosyl-L-methionine</keyword>
<proteinExistence type="predicted"/>
<dbReference type="InterPro" id="IPR036020">
    <property type="entry name" value="WW_dom_sf"/>
</dbReference>
<keyword evidence="1" id="KW-0489">Methyltransferase</keyword>
<keyword evidence="1" id="KW-0506">mRNA capping</keyword>
<dbReference type="GO" id="GO:0004483">
    <property type="term" value="F:methyltransferase cap1 activity"/>
    <property type="evidence" value="ECO:0007669"/>
    <property type="project" value="UniProtKB-UniRule"/>
</dbReference>
<dbReference type="SUPFAM" id="SSF51045">
    <property type="entry name" value="WW domain"/>
    <property type="match status" value="1"/>
</dbReference>
<name>A0AAN0J4J0_AMPQE</name>
<dbReference type="InterPro" id="IPR050851">
    <property type="entry name" value="mRNA_Cap_2O-Ribose_MeTrfase"/>
</dbReference>
<dbReference type="PANTHER" id="PTHR16121">
    <property type="entry name" value="CAP-SPECIFIC MRNA (NUCLEOSIDE-2'-O-)-METHYLTRANSFERASE 1-RELATED"/>
    <property type="match status" value="1"/>
</dbReference>
<comment type="subcellular location">
    <subcellularLocation>
        <location evidence="1">Nucleus</location>
    </subcellularLocation>
</comment>
<dbReference type="InterPro" id="IPR001202">
    <property type="entry name" value="WW_dom"/>
</dbReference>
<dbReference type="GO" id="GO:0016556">
    <property type="term" value="P:mRNA modification"/>
    <property type="evidence" value="ECO:0007669"/>
    <property type="project" value="UniProtKB-UniRule"/>
</dbReference>
<organism evidence="3 4">
    <name type="scientific">Amphimedon queenslandica</name>
    <name type="common">Sponge</name>
    <dbReference type="NCBI Taxonomy" id="400682"/>
    <lineage>
        <taxon>Eukaryota</taxon>
        <taxon>Metazoa</taxon>
        <taxon>Porifera</taxon>
        <taxon>Demospongiae</taxon>
        <taxon>Heteroscleromorpha</taxon>
        <taxon>Haplosclerida</taxon>
        <taxon>Niphatidae</taxon>
        <taxon>Amphimedon</taxon>
    </lineage>
</organism>
<evidence type="ECO:0000313" key="4">
    <source>
        <dbReference type="Proteomes" id="UP000007879"/>
    </source>
</evidence>
<dbReference type="Pfam" id="PF00397">
    <property type="entry name" value="WW"/>
    <property type="match status" value="1"/>
</dbReference>
<dbReference type="KEGG" id="aqu:109581720"/>
<dbReference type="Proteomes" id="UP000007879">
    <property type="component" value="Unassembled WGS sequence"/>
</dbReference>
<reference evidence="3" key="2">
    <citation type="submission" date="2024-06" db="UniProtKB">
        <authorList>
            <consortium name="EnsemblMetazoa"/>
        </authorList>
    </citation>
    <scope>IDENTIFICATION</scope>
</reference>
<evidence type="ECO:0000313" key="3">
    <source>
        <dbReference type="EnsemblMetazoa" id="XP_019851633.1"/>
    </source>
</evidence>
<keyword evidence="4" id="KW-1185">Reference proteome</keyword>
<dbReference type="PROSITE" id="PS01159">
    <property type="entry name" value="WW_DOMAIN_1"/>
    <property type="match status" value="1"/>
</dbReference>
<keyword evidence="1" id="KW-0539">Nucleus</keyword>
<dbReference type="AlphaFoldDB" id="A0AAN0J4J0"/>
<dbReference type="GeneID" id="109581720"/>
<sequence>MLSYFGSRYVVCRSLKEDKQSVNQYLFFINETIHELRQDEEEEKDILEVVPNNLLQTEPFYTYITDSNDSIGINQIIALKKLKYFVKNTNLQETRQAALRNKCLQLWEVPTVPREAPVDRTAKEIFDNCWKKLTRRPDEDISLFVSDNFKDVKMESLPFLLDPNSWKWCFACGRRFLLVGLGRNRIHSWDMRGQRVSFFPRSELQIELPKGTILEVEIIPEMSGEGRAQRQINVVYIMDVIAISHDMSYAMKPLKERLAVAEKLCKVLNKPCQKQFLTLKVKPYYRVVDMISTFGDLRLRNCKGLGDVPTLDVSHDEWFIAPIGVIFCKVLLEPWQLHFSQSSGRLYFFNYKTNKSSFEPPRESISPFLSVLATRHIWRWLPHMSRDICDIEEEEENHSRKELVGGSLTWSVLRSKLESIKR</sequence>
<dbReference type="Gene3D" id="3.40.50.12760">
    <property type="match status" value="1"/>
</dbReference>
<dbReference type="EnsemblMetazoa" id="XM_019996074.1">
    <property type="protein sequence ID" value="XP_019851633.1"/>
    <property type="gene ID" value="LOC109581720"/>
</dbReference>
<dbReference type="EC" id="2.1.1.57" evidence="1"/>
<dbReference type="PANTHER" id="PTHR16121:SF0">
    <property type="entry name" value="CAP-SPECIFIC MRNA (NUCLEOSIDE-2'-O-)-METHYLTRANSFERASE 1"/>
    <property type="match status" value="1"/>
</dbReference>
<dbReference type="GO" id="GO:0005737">
    <property type="term" value="C:cytoplasm"/>
    <property type="evidence" value="ECO:0007669"/>
    <property type="project" value="TreeGrafter"/>
</dbReference>
<dbReference type="RefSeq" id="XP_019851633.1">
    <property type="nucleotide sequence ID" value="XM_019996074.1"/>
</dbReference>